<keyword evidence="6" id="KW-0472">Membrane</keyword>
<dbReference type="InterPro" id="IPR044202">
    <property type="entry name" value="LETM1/MDM38-like"/>
</dbReference>
<evidence type="ECO:0000256" key="2">
    <source>
        <dbReference type="ARBA" id="ARBA00022692"/>
    </source>
</evidence>
<organism evidence="9 10">
    <name type="scientific">Basidiobolus meristosporus CBS 931.73</name>
    <dbReference type="NCBI Taxonomy" id="1314790"/>
    <lineage>
        <taxon>Eukaryota</taxon>
        <taxon>Fungi</taxon>
        <taxon>Fungi incertae sedis</taxon>
        <taxon>Zoopagomycota</taxon>
        <taxon>Entomophthoromycotina</taxon>
        <taxon>Basidiobolomycetes</taxon>
        <taxon>Basidiobolales</taxon>
        <taxon>Basidiobolaceae</taxon>
        <taxon>Basidiobolus</taxon>
    </lineage>
</organism>
<protein>
    <submittedName>
        <fullName evidence="9">LETM1-domain-containing protein</fullName>
    </submittedName>
</protein>
<gene>
    <name evidence="9" type="ORF">K493DRAFT_310501</name>
</gene>
<reference evidence="9 10" key="1">
    <citation type="submission" date="2016-07" db="EMBL/GenBank/DDBJ databases">
        <title>Pervasive Adenine N6-methylation of Active Genes in Fungi.</title>
        <authorList>
            <consortium name="DOE Joint Genome Institute"/>
            <person name="Mondo S.J."/>
            <person name="Dannebaum R.O."/>
            <person name="Kuo R.C."/>
            <person name="Labutti K."/>
            <person name="Haridas S."/>
            <person name="Kuo A."/>
            <person name="Salamov A."/>
            <person name="Ahrendt S.R."/>
            <person name="Lipzen A."/>
            <person name="Sullivan W."/>
            <person name="Andreopoulos W.B."/>
            <person name="Clum A."/>
            <person name="Lindquist E."/>
            <person name="Daum C."/>
            <person name="Ramamoorthy G.K."/>
            <person name="Gryganskyi A."/>
            <person name="Culley D."/>
            <person name="Magnuson J.K."/>
            <person name="James T.Y."/>
            <person name="O'Malley M.A."/>
            <person name="Stajich J.E."/>
            <person name="Spatafora J.W."/>
            <person name="Visel A."/>
            <person name="Grigoriev I.V."/>
        </authorList>
    </citation>
    <scope>NUCLEOTIDE SEQUENCE [LARGE SCALE GENOMIC DNA]</scope>
    <source>
        <strain evidence="9 10">CBS 931.73</strain>
    </source>
</reference>
<keyword evidence="5 7" id="KW-0496">Mitochondrion</keyword>
<dbReference type="AlphaFoldDB" id="A0A1Y1Z8X8"/>
<accession>A0A1Y1Z8X8</accession>
<evidence type="ECO:0000259" key="8">
    <source>
        <dbReference type="PROSITE" id="PS51758"/>
    </source>
</evidence>
<evidence type="ECO:0000256" key="7">
    <source>
        <dbReference type="PROSITE-ProRule" id="PRU01094"/>
    </source>
</evidence>
<evidence type="ECO:0000256" key="5">
    <source>
        <dbReference type="ARBA" id="ARBA00023128"/>
    </source>
</evidence>
<feature type="domain" description="Letm1 RBD" evidence="8">
    <location>
        <begin position="155"/>
        <end position="338"/>
    </location>
</feature>
<dbReference type="OrthoDB" id="73691at2759"/>
<keyword evidence="10" id="KW-1185">Reference proteome</keyword>
<dbReference type="Proteomes" id="UP000193498">
    <property type="component" value="Unassembled WGS sequence"/>
</dbReference>
<dbReference type="PANTHER" id="PTHR14009">
    <property type="entry name" value="LEUCINE ZIPPER-EF-HAND CONTAINING TRANSMEMBRANE PROTEIN"/>
    <property type="match status" value="1"/>
</dbReference>
<evidence type="ECO:0000256" key="3">
    <source>
        <dbReference type="ARBA" id="ARBA00022792"/>
    </source>
</evidence>
<dbReference type="STRING" id="1314790.A0A1Y1Z8X8"/>
<dbReference type="GO" id="GO:0043022">
    <property type="term" value="F:ribosome binding"/>
    <property type="evidence" value="ECO:0007669"/>
    <property type="project" value="InterPro"/>
</dbReference>
<evidence type="ECO:0000256" key="6">
    <source>
        <dbReference type="ARBA" id="ARBA00023136"/>
    </source>
</evidence>
<sequence length="338" mass="38087">MYRVGLQAPLRSLTSSQQGVVQLSWTVRRVVAANHNLYRFKHSSAIDAATMGKSAEVSKPVTSSTSIANSFDFTLGGKANATAMERFKELLVFYKNGIKQTFSNKKMAKGLKKKQAAGQELTRKEYQLISRAFADSRKLVPFAFLLVLFPEAIPFILVFAPSVVPSTCITEKQMENKIKKVNEKRQAIVQSVLDSLESGSHSLTKEEFQSPGGIMQLSRRFESDFQLNAIQQIQLSAYCRFMGLADFGPRFMLERRLSKHLDYLREDDGYLAKQGLGQLSMEELRLANEERGMSSIDKDEKQLSKNLQTWVDLHLSSDPAVPKGLMVFSRIFQNLPKN</sequence>
<comment type="caution">
    <text evidence="9">The sequence shown here is derived from an EMBL/GenBank/DDBJ whole genome shotgun (WGS) entry which is preliminary data.</text>
</comment>
<dbReference type="GO" id="GO:0030003">
    <property type="term" value="P:intracellular monoatomic cation homeostasis"/>
    <property type="evidence" value="ECO:0007669"/>
    <property type="project" value="TreeGrafter"/>
</dbReference>
<keyword evidence="2" id="KW-0812">Transmembrane</keyword>
<comment type="subcellular location">
    <subcellularLocation>
        <location evidence="1">Mitochondrion inner membrane</location>
        <topology evidence="1">Single-pass membrane protein</topology>
    </subcellularLocation>
</comment>
<evidence type="ECO:0000313" key="10">
    <source>
        <dbReference type="Proteomes" id="UP000193498"/>
    </source>
</evidence>
<dbReference type="PANTHER" id="PTHR14009:SF6">
    <property type="entry name" value="LETM1 RBD DOMAIN-CONTAINING PROTEIN"/>
    <property type="match status" value="1"/>
</dbReference>
<evidence type="ECO:0000256" key="4">
    <source>
        <dbReference type="ARBA" id="ARBA00022989"/>
    </source>
</evidence>
<dbReference type="Pfam" id="PF07766">
    <property type="entry name" value="LETM1_RBD"/>
    <property type="match status" value="1"/>
</dbReference>
<dbReference type="InterPro" id="IPR033122">
    <property type="entry name" value="LETM1-like_RBD"/>
</dbReference>
<keyword evidence="3" id="KW-0999">Mitochondrion inner membrane</keyword>
<dbReference type="PROSITE" id="PS51758">
    <property type="entry name" value="LETM1_RBD"/>
    <property type="match status" value="1"/>
</dbReference>
<dbReference type="EMBL" id="MCFE01000015">
    <property type="protein sequence ID" value="ORY06554.1"/>
    <property type="molecule type" value="Genomic_DNA"/>
</dbReference>
<keyword evidence="4" id="KW-1133">Transmembrane helix</keyword>
<dbReference type="InParanoid" id="A0A1Y1Z8X8"/>
<name>A0A1Y1Z8X8_9FUNG</name>
<proteinExistence type="predicted"/>
<evidence type="ECO:0000313" key="9">
    <source>
        <dbReference type="EMBL" id="ORY06554.1"/>
    </source>
</evidence>
<dbReference type="GO" id="GO:0005743">
    <property type="term" value="C:mitochondrial inner membrane"/>
    <property type="evidence" value="ECO:0007669"/>
    <property type="project" value="UniProtKB-SubCell"/>
</dbReference>
<evidence type="ECO:0000256" key="1">
    <source>
        <dbReference type="ARBA" id="ARBA00004434"/>
    </source>
</evidence>